<dbReference type="InterPro" id="IPR050124">
    <property type="entry name" value="tRNA_CCA-adding_enzyme"/>
</dbReference>
<dbReference type="GO" id="GO:0001680">
    <property type="term" value="P:tRNA 3'-terminal CCA addition"/>
    <property type="evidence" value="ECO:0007669"/>
    <property type="project" value="UniProtKB-UniRule"/>
</dbReference>
<keyword evidence="8 11" id="KW-0067">ATP-binding</keyword>
<dbReference type="SUPFAM" id="SSF81891">
    <property type="entry name" value="Poly A polymerase C-terminal region-like"/>
    <property type="match status" value="1"/>
</dbReference>
<dbReference type="NCBIfam" id="NF008137">
    <property type="entry name" value="PRK10885.1"/>
    <property type="match status" value="1"/>
</dbReference>
<keyword evidence="4 11" id="KW-0479">Metal-binding</keyword>
<feature type="binding site" evidence="11">
    <location>
        <position position="50"/>
    </location>
    <ligand>
        <name>CTP</name>
        <dbReference type="ChEBI" id="CHEBI:37563"/>
    </ligand>
</feature>
<dbReference type="InterPro" id="IPR006674">
    <property type="entry name" value="HD_domain"/>
</dbReference>
<evidence type="ECO:0000256" key="11">
    <source>
        <dbReference type="HAMAP-Rule" id="MF_01261"/>
    </source>
</evidence>
<comment type="catalytic activity">
    <reaction evidence="11">
        <text>a tRNA precursor + 2 CTP + ATP = a tRNA with a 3' CCA end + 3 diphosphate</text>
        <dbReference type="Rhea" id="RHEA:14433"/>
        <dbReference type="Rhea" id="RHEA-COMP:10465"/>
        <dbReference type="Rhea" id="RHEA-COMP:10468"/>
        <dbReference type="ChEBI" id="CHEBI:30616"/>
        <dbReference type="ChEBI" id="CHEBI:33019"/>
        <dbReference type="ChEBI" id="CHEBI:37563"/>
        <dbReference type="ChEBI" id="CHEBI:74896"/>
        <dbReference type="ChEBI" id="CHEBI:83071"/>
        <dbReference type="EC" id="2.7.7.72"/>
    </reaction>
</comment>
<dbReference type="InterPro" id="IPR032828">
    <property type="entry name" value="PolyA_RNA-bd"/>
</dbReference>
<evidence type="ECO:0000256" key="2">
    <source>
        <dbReference type="ARBA" id="ARBA00022694"/>
    </source>
</evidence>
<evidence type="ECO:0000256" key="10">
    <source>
        <dbReference type="ARBA" id="ARBA00022884"/>
    </source>
</evidence>
<keyword evidence="6 11" id="KW-0692">RNA repair</keyword>
<feature type="region of interest" description="Disordered" evidence="12">
    <location>
        <begin position="1"/>
        <end position="41"/>
    </location>
</feature>
<dbReference type="PANTHER" id="PTHR47545">
    <property type="entry name" value="MULTIFUNCTIONAL CCA PROTEIN"/>
    <property type="match status" value="1"/>
</dbReference>
<feature type="binding site" evidence="11">
    <location>
        <position position="63"/>
    </location>
    <ligand>
        <name>Mg(2+)</name>
        <dbReference type="ChEBI" id="CHEBI:18420"/>
    </ligand>
</feature>
<evidence type="ECO:0000256" key="9">
    <source>
        <dbReference type="ARBA" id="ARBA00022842"/>
    </source>
</evidence>
<dbReference type="GO" id="GO:0004112">
    <property type="term" value="F:cyclic-nucleotide phosphodiesterase activity"/>
    <property type="evidence" value="ECO:0007669"/>
    <property type="project" value="UniProtKB-UniRule"/>
</dbReference>
<dbReference type="GO" id="GO:0016791">
    <property type="term" value="F:phosphatase activity"/>
    <property type="evidence" value="ECO:0007669"/>
    <property type="project" value="UniProtKB-UniRule"/>
</dbReference>
<dbReference type="InterPro" id="IPR043519">
    <property type="entry name" value="NT_sf"/>
</dbReference>
<dbReference type="PIRSF" id="PIRSF000813">
    <property type="entry name" value="CCA_bact"/>
    <property type="match status" value="1"/>
</dbReference>
<evidence type="ECO:0000259" key="13">
    <source>
        <dbReference type="PROSITE" id="PS51831"/>
    </source>
</evidence>
<keyword evidence="5 11" id="KW-0547">Nucleotide-binding</keyword>
<sequence length="449" mass="48635">MARGDPATGSAAYGPVRRSAAVHAPRGHDSSRERPGHGRIHGMDMYLVGGAVRDKRLGRTGGDRDHVVVGATPEEMQRLGYRPVGKDFPVFLHPETHEEYALARTERKAGHGYRGFVVHAAPDVSLEQDLGRRDLTINAIAEAADGRLIDPYGGLADLENRVLRHVSAAFVEDPVRLLRLARFAARFASYGFSIAPETMALLQDMVRAGEIDHLVPERVWTETRKALAEPAPSVFLQVLREAGALAVLFPEVDALYGVPQRAESHPEIDAGRHLELALDMAARLRPGDDLVGYAVLGHDLGKALTPPGLWPRHPGHGEQGVAAVQAMSKRLRVPQAHASLAAIVCRDHLLAHQAPQLPASTVLQLLTRLDALKRPERLESFLAACEADFRGRQGWQDRAYPQAGWLRQACRAAAAISARDLILDGLSGTAIGTALAEARQQAIAALAMD</sequence>
<comment type="domain">
    <text evidence="11">Comprises two domains: an N-terminal domain containing the nucleotidyltransferase activity and a C-terminal HD domain associated with both phosphodiesterase and phosphatase activities.</text>
</comment>
<evidence type="ECO:0000256" key="12">
    <source>
        <dbReference type="SAM" id="MobiDB-lite"/>
    </source>
</evidence>
<dbReference type="EC" id="3.1.3.-" evidence="11"/>
<evidence type="ECO:0000313" key="15">
    <source>
        <dbReference type="Proteomes" id="UP000005234"/>
    </source>
</evidence>
<proteinExistence type="inferred from homology"/>
<evidence type="ECO:0000256" key="1">
    <source>
        <dbReference type="ARBA" id="ARBA00022679"/>
    </source>
</evidence>
<keyword evidence="2 11" id="KW-0819">tRNA processing</keyword>
<dbReference type="GO" id="GO:0042245">
    <property type="term" value="P:RNA repair"/>
    <property type="evidence" value="ECO:0007669"/>
    <property type="project" value="UniProtKB-KW"/>
</dbReference>
<dbReference type="Pfam" id="PF01743">
    <property type="entry name" value="PolyA_pol"/>
    <property type="match status" value="1"/>
</dbReference>
<evidence type="ECO:0000313" key="14">
    <source>
        <dbReference type="EMBL" id="AFC87059.1"/>
    </source>
</evidence>
<dbReference type="AlphaFoldDB" id="H8KZJ9"/>
<feature type="binding site" evidence="11">
    <location>
        <position position="133"/>
    </location>
    <ligand>
        <name>CTP</name>
        <dbReference type="ChEBI" id="CHEBI:37563"/>
    </ligand>
</feature>
<evidence type="ECO:0000256" key="3">
    <source>
        <dbReference type="ARBA" id="ARBA00022695"/>
    </source>
</evidence>
<dbReference type="EC" id="3.1.4.-" evidence="11"/>
<feature type="binding site" evidence="11">
    <location>
        <position position="182"/>
    </location>
    <ligand>
        <name>CTP</name>
        <dbReference type="ChEBI" id="CHEBI:37563"/>
    </ligand>
</feature>
<feature type="binding site" evidence="11">
    <location>
        <position position="179"/>
    </location>
    <ligand>
        <name>CTP</name>
        <dbReference type="ChEBI" id="CHEBI:37563"/>
    </ligand>
</feature>
<keyword evidence="9 11" id="KW-0460">Magnesium</keyword>
<keyword evidence="11" id="KW-0511">Multifunctional enzyme</keyword>
<comment type="cofactor">
    <cofactor evidence="11">
        <name>Mg(2+)</name>
        <dbReference type="ChEBI" id="CHEBI:18420"/>
    </cofactor>
    <text evidence="11">Magnesium is required for nucleotidyltransferase activity.</text>
</comment>
<comment type="miscellaneous">
    <text evidence="11">A single active site specifically recognizes both ATP and CTP and is responsible for their addition.</text>
</comment>
<dbReference type="PANTHER" id="PTHR47545:SF1">
    <property type="entry name" value="MULTIFUNCTIONAL CCA PROTEIN"/>
    <property type="match status" value="1"/>
</dbReference>
<feature type="binding site" evidence="11">
    <location>
        <position position="53"/>
    </location>
    <ligand>
        <name>CTP</name>
        <dbReference type="ChEBI" id="CHEBI:37563"/>
    </ligand>
</feature>
<dbReference type="InterPro" id="IPR002646">
    <property type="entry name" value="PolA_pol_head_dom"/>
</dbReference>
<dbReference type="EMBL" id="CP003350">
    <property type="protein sequence ID" value="AFC87059.1"/>
    <property type="molecule type" value="Genomic_DNA"/>
</dbReference>
<dbReference type="GO" id="GO:0005524">
    <property type="term" value="F:ATP binding"/>
    <property type="evidence" value="ECO:0007669"/>
    <property type="project" value="UniProtKB-UniRule"/>
</dbReference>
<feature type="binding site" evidence="11">
    <location>
        <position position="53"/>
    </location>
    <ligand>
        <name>ATP</name>
        <dbReference type="ChEBI" id="CHEBI:30616"/>
    </ligand>
</feature>
<feature type="binding site" evidence="11">
    <location>
        <position position="65"/>
    </location>
    <ligand>
        <name>Mg(2+)</name>
        <dbReference type="ChEBI" id="CHEBI:18420"/>
    </ligand>
</feature>
<dbReference type="HOGENOM" id="CLU_015961_1_1_6"/>
<dbReference type="Gene3D" id="1.10.3090.10">
    <property type="entry name" value="cca-adding enzyme, domain 2"/>
    <property type="match status" value="1"/>
</dbReference>
<dbReference type="CDD" id="cd05398">
    <property type="entry name" value="NT_ClassII-CCAase"/>
    <property type="match status" value="1"/>
</dbReference>
<keyword evidence="1 11" id="KW-0808">Transferase</keyword>
<evidence type="ECO:0000256" key="8">
    <source>
        <dbReference type="ARBA" id="ARBA00022840"/>
    </source>
</evidence>
<dbReference type="Proteomes" id="UP000005234">
    <property type="component" value="Chromosome"/>
</dbReference>
<feature type="binding site" evidence="11">
    <location>
        <position position="179"/>
    </location>
    <ligand>
        <name>ATP</name>
        <dbReference type="ChEBI" id="CHEBI:30616"/>
    </ligand>
</feature>
<keyword evidence="10 11" id="KW-0694">RNA-binding</keyword>
<evidence type="ECO:0000256" key="5">
    <source>
        <dbReference type="ARBA" id="ARBA00022741"/>
    </source>
</evidence>
<dbReference type="PROSITE" id="PS51831">
    <property type="entry name" value="HD"/>
    <property type="match status" value="1"/>
</dbReference>
<dbReference type="KEGG" id="fau:Fraau_2717"/>
<dbReference type="Pfam" id="PF12627">
    <property type="entry name" value="PolyA_pol_RNAbd"/>
    <property type="match status" value="1"/>
</dbReference>
<evidence type="ECO:0000256" key="6">
    <source>
        <dbReference type="ARBA" id="ARBA00022800"/>
    </source>
</evidence>
<dbReference type="HAMAP" id="MF_01261">
    <property type="entry name" value="CCA_bact_type1"/>
    <property type="match status" value="1"/>
</dbReference>
<dbReference type="STRING" id="767434.Fraau_2717"/>
<dbReference type="GO" id="GO:0000049">
    <property type="term" value="F:tRNA binding"/>
    <property type="evidence" value="ECO:0007669"/>
    <property type="project" value="UniProtKB-UniRule"/>
</dbReference>
<reference evidence="14" key="1">
    <citation type="submission" date="2012-02" db="EMBL/GenBank/DDBJ databases">
        <title>The complete genome of Frateuria aurantia DSM 6220.</title>
        <authorList>
            <consortium name="US DOE Joint Genome Institute (JGI-PGF)"/>
            <person name="Lucas S."/>
            <person name="Copeland A."/>
            <person name="Lapidus A."/>
            <person name="Glavina del Rio T."/>
            <person name="Dalin E."/>
            <person name="Tice H."/>
            <person name="Bruce D."/>
            <person name="Goodwin L."/>
            <person name="Pitluck S."/>
            <person name="Peters L."/>
            <person name="Ovchinnikova G."/>
            <person name="Teshima H."/>
            <person name="Kyrpides N."/>
            <person name="Mavromatis K."/>
            <person name="Ivanova N."/>
            <person name="Brettin T."/>
            <person name="Detter J.C."/>
            <person name="Han C."/>
            <person name="Larimer F."/>
            <person name="Land M."/>
            <person name="Hauser L."/>
            <person name="Markowitz V."/>
            <person name="Cheng J.-F."/>
            <person name="Hugenholtz P."/>
            <person name="Woyke T."/>
            <person name="Wu D."/>
            <person name="Brambilla E."/>
            <person name="Klenk H.-P."/>
            <person name="Eisen J.A."/>
        </authorList>
    </citation>
    <scope>NUCLEOTIDE SEQUENCE</scope>
    <source>
        <strain evidence="14">DSM 6220</strain>
    </source>
</reference>
<dbReference type="eggNOG" id="COG0617">
    <property type="taxonomic scope" value="Bacteria"/>
</dbReference>
<accession>H8KZJ9</accession>
<dbReference type="SUPFAM" id="SSF81301">
    <property type="entry name" value="Nucleotidyltransferase"/>
    <property type="match status" value="1"/>
</dbReference>
<name>H8KZJ9_FRAAD</name>
<comment type="cofactor">
    <cofactor evidence="11">
        <name>Ni(2+)</name>
        <dbReference type="ChEBI" id="CHEBI:49786"/>
    </cofactor>
    <text evidence="11">Nickel for phosphatase activity.</text>
</comment>
<dbReference type="GO" id="GO:0004810">
    <property type="term" value="F:CCA tRNA nucleotidyltransferase activity"/>
    <property type="evidence" value="ECO:0007669"/>
    <property type="project" value="UniProtKB-UniRule"/>
</dbReference>
<comment type="subunit">
    <text evidence="11">Monomer. Can also form homodimers and oligomers.</text>
</comment>
<evidence type="ECO:0000256" key="4">
    <source>
        <dbReference type="ARBA" id="ARBA00022723"/>
    </source>
</evidence>
<comment type="similarity">
    <text evidence="11">Belongs to the tRNA nucleotidyltransferase/poly(A) polymerase family. Bacterial CCA-adding enzyme type 1 subfamily.</text>
</comment>
<protein>
    <recommendedName>
        <fullName evidence="11">Multifunctional CCA protein</fullName>
    </recommendedName>
    <domain>
        <recommendedName>
            <fullName evidence="11">CCA-adding enzyme</fullName>
            <ecNumber evidence="11">2.7.7.72</ecNumber>
        </recommendedName>
        <alternativeName>
            <fullName evidence="11">CCA tRNA nucleotidyltransferase</fullName>
        </alternativeName>
        <alternativeName>
            <fullName evidence="11">tRNA CCA-pyrophosphorylase</fullName>
        </alternativeName>
        <alternativeName>
            <fullName evidence="11">tRNA adenylyl-/cytidylyl-transferase</fullName>
        </alternativeName>
        <alternativeName>
            <fullName evidence="11">tRNA nucleotidyltransferase</fullName>
        </alternativeName>
        <alternativeName>
            <fullName evidence="11">tRNA-NT</fullName>
        </alternativeName>
    </domain>
    <domain>
        <recommendedName>
            <fullName evidence="11">2'-nucleotidase</fullName>
            <ecNumber evidence="11">3.1.3.-</ecNumber>
        </recommendedName>
    </domain>
    <domain>
        <recommendedName>
            <fullName evidence="11">2',3'-cyclic phosphodiesterase</fullName>
            <ecNumber evidence="11">3.1.4.-</ecNumber>
        </recommendedName>
    </domain>
    <domain>
        <recommendedName>
            <fullName evidence="11">Phosphatase</fullName>
        </recommendedName>
    </domain>
</protein>
<keyword evidence="7 11" id="KW-0378">Hydrolase</keyword>
<comment type="catalytic activity">
    <reaction evidence="11">
        <text>a tRNA with a 3' CCA end + 2 CTP + ATP = a tRNA with a 3' CCACCA end + 3 diphosphate</text>
        <dbReference type="Rhea" id="RHEA:76235"/>
        <dbReference type="Rhea" id="RHEA-COMP:10468"/>
        <dbReference type="Rhea" id="RHEA-COMP:18655"/>
        <dbReference type="ChEBI" id="CHEBI:30616"/>
        <dbReference type="ChEBI" id="CHEBI:33019"/>
        <dbReference type="ChEBI" id="CHEBI:37563"/>
        <dbReference type="ChEBI" id="CHEBI:83071"/>
        <dbReference type="ChEBI" id="CHEBI:195187"/>
    </reaction>
</comment>
<organism evidence="14 15">
    <name type="scientific">Frateuria aurantia (strain ATCC 33424 / DSM 6220 / KCTC 2777 / LMG 1558 / NBRC 3245 / NCIMB 13370)</name>
    <name type="common">Acetobacter aurantius</name>
    <dbReference type="NCBI Taxonomy" id="767434"/>
    <lineage>
        <taxon>Bacteria</taxon>
        <taxon>Pseudomonadati</taxon>
        <taxon>Pseudomonadota</taxon>
        <taxon>Gammaproteobacteria</taxon>
        <taxon>Lysobacterales</taxon>
        <taxon>Rhodanobacteraceae</taxon>
        <taxon>Frateuria</taxon>
    </lineage>
</organism>
<dbReference type="HAMAP" id="MF_01262">
    <property type="entry name" value="CCA_bact_type2"/>
    <property type="match status" value="1"/>
</dbReference>
<feature type="binding site" evidence="11">
    <location>
        <position position="133"/>
    </location>
    <ligand>
        <name>ATP</name>
        <dbReference type="ChEBI" id="CHEBI:30616"/>
    </ligand>
</feature>
<feature type="compositionally biased region" description="Basic and acidic residues" evidence="12">
    <location>
        <begin position="26"/>
        <end position="36"/>
    </location>
</feature>
<feature type="domain" description="HD" evidence="13">
    <location>
        <begin position="270"/>
        <end position="372"/>
    </location>
</feature>
<keyword evidence="15" id="KW-1185">Reference proteome</keyword>
<keyword evidence="11" id="KW-0533">Nickel</keyword>
<dbReference type="Gene3D" id="3.30.460.10">
    <property type="entry name" value="Beta Polymerase, domain 2"/>
    <property type="match status" value="1"/>
</dbReference>
<evidence type="ECO:0000256" key="7">
    <source>
        <dbReference type="ARBA" id="ARBA00022801"/>
    </source>
</evidence>
<dbReference type="EC" id="2.7.7.72" evidence="11"/>
<dbReference type="InterPro" id="IPR012006">
    <property type="entry name" value="CCA_bact"/>
</dbReference>
<feature type="binding site" evidence="11">
    <location>
        <position position="182"/>
    </location>
    <ligand>
        <name>ATP</name>
        <dbReference type="ChEBI" id="CHEBI:30616"/>
    </ligand>
</feature>
<feature type="binding site" evidence="11">
    <location>
        <position position="50"/>
    </location>
    <ligand>
        <name>ATP</name>
        <dbReference type="ChEBI" id="CHEBI:30616"/>
    </ligand>
</feature>
<dbReference type="GO" id="GO:0160016">
    <property type="term" value="F:CCACCA tRNA nucleotidyltransferase activity"/>
    <property type="evidence" value="ECO:0007669"/>
    <property type="project" value="RHEA"/>
</dbReference>
<keyword evidence="3 11" id="KW-0548">Nucleotidyltransferase</keyword>
<dbReference type="GO" id="GO:0000287">
    <property type="term" value="F:magnesium ion binding"/>
    <property type="evidence" value="ECO:0007669"/>
    <property type="project" value="UniProtKB-UniRule"/>
</dbReference>
<comment type="function">
    <text evidence="11">Catalyzes the addition and repair of the essential 3'-terminal CCA sequence in tRNAs without using a nucleic acid template. Adds these three nucleotides in the order of C, C, and A to the tRNA nucleotide-73, using CTP and ATP as substrates and producing inorganic pyrophosphate. tRNA 3'-terminal CCA addition is required both for tRNA processing and repair. Also involved in tRNA surveillance by mediating tandem CCA addition to generate a CCACCA at the 3' terminus of unstable tRNAs. While stable tRNAs receive only 3'-terminal CCA, unstable tRNAs are marked with CCACCA and rapidly degraded.</text>
</comment>
<gene>
    <name evidence="11" type="primary">cca</name>
    <name evidence="14" type="ordered locus">Fraau_2717</name>
</gene>